<comment type="similarity">
    <text evidence="2">Belongs to the disease resistance NB-LRR family.</text>
</comment>
<protein>
    <submittedName>
        <fullName evidence="11">Late blight resistance homolog R1A-10</fullName>
    </submittedName>
</protein>
<evidence type="ECO:0000313" key="11">
    <source>
        <dbReference type="EMBL" id="CAA3027586.1"/>
    </source>
</evidence>
<evidence type="ECO:0000256" key="8">
    <source>
        <dbReference type="ARBA" id="ARBA00022840"/>
    </source>
</evidence>
<dbReference type="Pfam" id="PF00931">
    <property type="entry name" value="NB-ARC"/>
    <property type="match status" value="1"/>
</dbReference>
<dbReference type="PANTHER" id="PTHR23155">
    <property type="entry name" value="DISEASE RESISTANCE PROTEIN RP"/>
    <property type="match status" value="1"/>
</dbReference>
<dbReference type="GO" id="GO:0043531">
    <property type="term" value="F:ADP binding"/>
    <property type="evidence" value="ECO:0007669"/>
    <property type="project" value="InterPro"/>
</dbReference>
<keyword evidence="4" id="KW-0433">Leucine-rich repeat</keyword>
<dbReference type="Gene3D" id="1.10.8.430">
    <property type="entry name" value="Helical domain of apoptotic protease-activating factors"/>
    <property type="match status" value="1"/>
</dbReference>
<sequence length="255" mass="29483">MNKLPDKMHKKSNDQLEDLLHKSLKGMKYLIVLDDVWDTKVWNDVKRMFPNENNGSRIILTTRLENVADYANSWPPLHRMHFLNDNESWNLFCDKVFGKSHCPYELEEIGKKMVQNCRGLPLTVVVIGGLLSKANRTQYYWTNVAENLSSVVNSNDEQCLKILSLSYDHLPCHLKDCFLYMGIFPEDFDIHVSKLVKLWVAAGLLKPVRSKCLEDLAKEYLLDLVDRSLVLADKHSSYGEIKTCKIHDLLQDLCL</sequence>
<keyword evidence="7" id="KW-0611">Plant defense</keyword>
<dbReference type="Gene3D" id="1.10.10.10">
    <property type="entry name" value="Winged helix-like DNA-binding domain superfamily/Winged helix DNA-binding domain"/>
    <property type="match status" value="1"/>
</dbReference>
<feature type="domain" description="Disease resistance protein winged helix" evidence="10">
    <location>
        <begin position="183"/>
        <end position="254"/>
    </location>
</feature>
<dbReference type="PRINTS" id="PR00364">
    <property type="entry name" value="DISEASERSIST"/>
</dbReference>
<evidence type="ECO:0000256" key="1">
    <source>
        <dbReference type="ARBA" id="ARBA00004496"/>
    </source>
</evidence>
<evidence type="ECO:0000256" key="5">
    <source>
        <dbReference type="ARBA" id="ARBA00022737"/>
    </source>
</evidence>
<gene>
    <name evidence="11" type="ORF">OLEA9_A102166</name>
</gene>
<comment type="subcellular location">
    <subcellularLocation>
        <location evidence="1">Cytoplasm</location>
    </subcellularLocation>
</comment>
<evidence type="ECO:0000256" key="3">
    <source>
        <dbReference type="ARBA" id="ARBA00022490"/>
    </source>
</evidence>
<accession>A0A8S0VB52</accession>
<evidence type="ECO:0000256" key="7">
    <source>
        <dbReference type="ARBA" id="ARBA00022821"/>
    </source>
</evidence>
<keyword evidence="8" id="KW-0067">ATP-binding</keyword>
<feature type="domain" description="NB-ARC" evidence="9">
    <location>
        <begin position="5"/>
        <end position="100"/>
    </location>
</feature>
<dbReference type="FunFam" id="1.10.8.430:FF:000003">
    <property type="entry name" value="Probable disease resistance protein At5g66910"/>
    <property type="match status" value="1"/>
</dbReference>
<keyword evidence="12" id="KW-1185">Reference proteome</keyword>
<proteinExistence type="inferred from homology"/>
<keyword evidence="3" id="KW-0963">Cytoplasm</keyword>
<dbReference type="InterPro" id="IPR027417">
    <property type="entry name" value="P-loop_NTPase"/>
</dbReference>
<dbReference type="InterPro" id="IPR042197">
    <property type="entry name" value="Apaf_helical"/>
</dbReference>
<evidence type="ECO:0000256" key="2">
    <source>
        <dbReference type="ARBA" id="ARBA00008894"/>
    </source>
</evidence>
<evidence type="ECO:0000256" key="6">
    <source>
        <dbReference type="ARBA" id="ARBA00022741"/>
    </source>
</evidence>
<dbReference type="Pfam" id="PF23559">
    <property type="entry name" value="WHD_DRP"/>
    <property type="match status" value="1"/>
</dbReference>
<evidence type="ECO:0000313" key="12">
    <source>
        <dbReference type="Proteomes" id="UP000594638"/>
    </source>
</evidence>
<dbReference type="Proteomes" id="UP000594638">
    <property type="component" value="Unassembled WGS sequence"/>
</dbReference>
<dbReference type="EMBL" id="CACTIH010009210">
    <property type="protein sequence ID" value="CAA3027586.1"/>
    <property type="molecule type" value="Genomic_DNA"/>
</dbReference>
<dbReference type="AlphaFoldDB" id="A0A8S0VB52"/>
<dbReference type="FunFam" id="1.10.10.10:FF:000322">
    <property type="entry name" value="Probable disease resistance protein At1g63360"/>
    <property type="match status" value="1"/>
</dbReference>
<comment type="caution">
    <text evidence="11">The sequence shown here is derived from an EMBL/GenBank/DDBJ whole genome shotgun (WGS) entry which is preliminary data.</text>
</comment>
<dbReference type="SUPFAM" id="SSF52540">
    <property type="entry name" value="P-loop containing nucleoside triphosphate hydrolases"/>
    <property type="match status" value="1"/>
</dbReference>
<reference evidence="11 12" key="1">
    <citation type="submission" date="2019-12" db="EMBL/GenBank/DDBJ databases">
        <authorList>
            <person name="Alioto T."/>
            <person name="Alioto T."/>
            <person name="Gomez Garrido J."/>
        </authorList>
    </citation>
    <scope>NUCLEOTIDE SEQUENCE [LARGE SCALE GENOMIC DNA]</scope>
</reference>
<evidence type="ECO:0000256" key="4">
    <source>
        <dbReference type="ARBA" id="ARBA00022614"/>
    </source>
</evidence>
<dbReference type="Gramene" id="OE9A102166T1">
    <property type="protein sequence ID" value="OE9A102166C1"/>
    <property type="gene ID" value="OE9A102166"/>
</dbReference>
<dbReference type="InterPro" id="IPR036388">
    <property type="entry name" value="WH-like_DNA-bd_sf"/>
</dbReference>
<dbReference type="PANTHER" id="PTHR23155:SF1152">
    <property type="entry name" value="AAA+ ATPASE DOMAIN-CONTAINING PROTEIN"/>
    <property type="match status" value="1"/>
</dbReference>
<evidence type="ECO:0000259" key="9">
    <source>
        <dbReference type="Pfam" id="PF00931"/>
    </source>
</evidence>
<keyword evidence="6" id="KW-0547">Nucleotide-binding</keyword>
<dbReference type="InterPro" id="IPR058922">
    <property type="entry name" value="WHD_DRP"/>
</dbReference>
<organism evidence="11 12">
    <name type="scientific">Olea europaea subsp. europaea</name>
    <dbReference type="NCBI Taxonomy" id="158383"/>
    <lineage>
        <taxon>Eukaryota</taxon>
        <taxon>Viridiplantae</taxon>
        <taxon>Streptophyta</taxon>
        <taxon>Embryophyta</taxon>
        <taxon>Tracheophyta</taxon>
        <taxon>Spermatophyta</taxon>
        <taxon>Magnoliopsida</taxon>
        <taxon>eudicotyledons</taxon>
        <taxon>Gunneridae</taxon>
        <taxon>Pentapetalae</taxon>
        <taxon>asterids</taxon>
        <taxon>lamiids</taxon>
        <taxon>Lamiales</taxon>
        <taxon>Oleaceae</taxon>
        <taxon>Oleeae</taxon>
        <taxon>Olea</taxon>
    </lineage>
</organism>
<dbReference type="InterPro" id="IPR002182">
    <property type="entry name" value="NB-ARC"/>
</dbReference>
<dbReference type="GO" id="GO:0005737">
    <property type="term" value="C:cytoplasm"/>
    <property type="evidence" value="ECO:0007669"/>
    <property type="project" value="UniProtKB-SubCell"/>
</dbReference>
<dbReference type="GO" id="GO:0098542">
    <property type="term" value="P:defense response to other organism"/>
    <property type="evidence" value="ECO:0007669"/>
    <property type="project" value="TreeGrafter"/>
</dbReference>
<dbReference type="OrthoDB" id="1935686at2759"/>
<name>A0A8S0VB52_OLEEU</name>
<evidence type="ECO:0000259" key="10">
    <source>
        <dbReference type="Pfam" id="PF23559"/>
    </source>
</evidence>
<keyword evidence="5" id="KW-0677">Repeat</keyword>
<dbReference type="InterPro" id="IPR044974">
    <property type="entry name" value="Disease_R_plants"/>
</dbReference>
<dbReference type="Gene3D" id="3.40.50.300">
    <property type="entry name" value="P-loop containing nucleotide triphosphate hydrolases"/>
    <property type="match status" value="1"/>
</dbReference>
<dbReference type="GO" id="GO:0005524">
    <property type="term" value="F:ATP binding"/>
    <property type="evidence" value="ECO:0007669"/>
    <property type="project" value="UniProtKB-KW"/>
</dbReference>